<dbReference type="PANTHER" id="PTHR43648">
    <property type="entry name" value="ELECTRON TRANSFER FLAVOPROTEIN BETA SUBUNIT LYSINE METHYLTRANSFERASE"/>
    <property type="match status" value="1"/>
</dbReference>
<comment type="caution">
    <text evidence="3">The sequence shown here is derived from an EMBL/GenBank/DDBJ whole genome shotgun (WGS) entry which is preliminary data.</text>
</comment>
<gene>
    <name evidence="3" type="ORF">HNQ41_001840</name>
</gene>
<evidence type="ECO:0000313" key="4">
    <source>
        <dbReference type="Proteomes" id="UP000551878"/>
    </source>
</evidence>
<name>A0A840QQP5_9BACI</name>
<dbReference type="Proteomes" id="UP000551878">
    <property type="component" value="Unassembled WGS sequence"/>
</dbReference>
<keyword evidence="1 3" id="KW-0489">Methyltransferase</keyword>
<keyword evidence="4" id="KW-1185">Reference proteome</keyword>
<proteinExistence type="predicted"/>
<dbReference type="SUPFAM" id="SSF53335">
    <property type="entry name" value="S-adenosyl-L-methionine-dependent methyltransferases"/>
    <property type="match status" value="1"/>
</dbReference>
<accession>A0A840QQP5</accession>
<dbReference type="EMBL" id="JACHHB010000007">
    <property type="protein sequence ID" value="MBB5173651.1"/>
    <property type="molecule type" value="Genomic_DNA"/>
</dbReference>
<sequence>MEIYQIPVTYEALNESLEVLTAVGYENWYYDIPVENERIENGYKTRTLPQENAFIHVVIQEKSDFDHVKKLSETLNVSPTHIQMNEFNQDHMWQEPFPDVQLDGGWVISFDTEQNVERDKIIILDSQGAFGTGLHETTQDCVNTILSDDFTKQTVLDLGCGSGILSVAALLKEAEYVEAVDIQPVEREVKRHAQLNHVENVKVLQRDAVNEKNLWDGEFDWVFINIGAEEAVTLLNNHPQLLQVKNFLISGVVEWNVEYIHSFFKDAGYSIDQQMQTNEWVTVTYRK</sequence>
<dbReference type="PANTHER" id="PTHR43648:SF1">
    <property type="entry name" value="ELECTRON TRANSFER FLAVOPROTEIN BETA SUBUNIT LYSINE METHYLTRANSFERASE"/>
    <property type="match status" value="1"/>
</dbReference>
<dbReference type="InterPro" id="IPR029063">
    <property type="entry name" value="SAM-dependent_MTases_sf"/>
</dbReference>
<organism evidence="3 4">
    <name type="scientific">Texcoconibacillus texcoconensis</name>
    <dbReference type="NCBI Taxonomy" id="1095777"/>
    <lineage>
        <taxon>Bacteria</taxon>
        <taxon>Bacillati</taxon>
        <taxon>Bacillota</taxon>
        <taxon>Bacilli</taxon>
        <taxon>Bacillales</taxon>
        <taxon>Bacillaceae</taxon>
        <taxon>Texcoconibacillus</taxon>
    </lineage>
</organism>
<dbReference type="Gene3D" id="3.40.50.150">
    <property type="entry name" value="Vaccinia Virus protein VP39"/>
    <property type="match status" value="1"/>
</dbReference>
<dbReference type="RefSeq" id="WP_184664093.1">
    <property type="nucleotide sequence ID" value="NZ_JACHHB010000007.1"/>
</dbReference>
<keyword evidence="3" id="KW-0687">Ribonucleoprotein</keyword>
<dbReference type="CDD" id="cd02440">
    <property type="entry name" value="AdoMet_MTases"/>
    <property type="match status" value="1"/>
</dbReference>
<evidence type="ECO:0000256" key="2">
    <source>
        <dbReference type="ARBA" id="ARBA00022679"/>
    </source>
</evidence>
<dbReference type="GO" id="GO:0008276">
    <property type="term" value="F:protein methyltransferase activity"/>
    <property type="evidence" value="ECO:0007669"/>
    <property type="project" value="TreeGrafter"/>
</dbReference>
<keyword evidence="2 3" id="KW-0808">Transferase</keyword>
<dbReference type="Pfam" id="PF06325">
    <property type="entry name" value="PrmA"/>
    <property type="match status" value="1"/>
</dbReference>
<dbReference type="InterPro" id="IPR050078">
    <property type="entry name" value="Ribosomal_L11_MeTrfase_PrmA"/>
</dbReference>
<keyword evidence="3" id="KW-0689">Ribosomal protein</keyword>
<dbReference type="AlphaFoldDB" id="A0A840QQP5"/>
<dbReference type="GO" id="GO:0032259">
    <property type="term" value="P:methylation"/>
    <property type="evidence" value="ECO:0007669"/>
    <property type="project" value="UniProtKB-KW"/>
</dbReference>
<dbReference type="GO" id="GO:0005840">
    <property type="term" value="C:ribosome"/>
    <property type="evidence" value="ECO:0007669"/>
    <property type="project" value="UniProtKB-KW"/>
</dbReference>
<evidence type="ECO:0000313" key="3">
    <source>
        <dbReference type="EMBL" id="MBB5173651.1"/>
    </source>
</evidence>
<dbReference type="EC" id="2.1.1.-" evidence="3"/>
<protein>
    <submittedName>
        <fullName evidence="3">Ribosomal protein L11 methyltransferase</fullName>
        <ecNumber evidence="3">2.1.1.-</ecNumber>
    </submittedName>
</protein>
<reference evidence="3 4" key="1">
    <citation type="submission" date="2020-08" db="EMBL/GenBank/DDBJ databases">
        <title>Genomic Encyclopedia of Type Strains, Phase IV (KMG-IV): sequencing the most valuable type-strain genomes for metagenomic binning, comparative biology and taxonomic classification.</title>
        <authorList>
            <person name="Goeker M."/>
        </authorList>
    </citation>
    <scope>NUCLEOTIDE SEQUENCE [LARGE SCALE GENOMIC DNA]</scope>
    <source>
        <strain evidence="3 4">DSM 24696</strain>
    </source>
</reference>
<evidence type="ECO:0000256" key="1">
    <source>
        <dbReference type="ARBA" id="ARBA00022603"/>
    </source>
</evidence>